<evidence type="ECO:0000313" key="2">
    <source>
        <dbReference type="EMBL" id="OWZ83851.1"/>
    </source>
</evidence>
<dbReference type="AlphaFoldDB" id="A0A226BY46"/>
<dbReference type="Gene3D" id="3.30.420.130">
    <property type="entry name" value="Dinitrogenase iron-molybdenum cofactor biosynthesis domain"/>
    <property type="match status" value="1"/>
</dbReference>
<dbReference type="InterPro" id="IPR036105">
    <property type="entry name" value="DiNase_FeMo-co_biosyn_sf"/>
</dbReference>
<feature type="domain" description="Dinitrogenase iron-molybdenum cofactor biosynthesis" evidence="1">
    <location>
        <begin position="9"/>
        <end position="96"/>
    </location>
</feature>
<gene>
    <name evidence="2" type="ORF">CDO51_06345</name>
</gene>
<dbReference type="Proteomes" id="UP000214588">
    <property type="component" value="Unassembled WGS sequence"/>
</dbReference>
<dbReference type="PANTHER" id="PTHR42983">
    <property type="entry name" value="DINITROGENASE IRON-MOLYBDENUM COFACTOR PROTEIN-RELATED"/>
    <property type="match status" value="1"/>
</dbReference>
<evidence type="ECO:0000313" key="3">
    <source>
        <dbReference type="Proteomes" id="UP000214588"/>
    </source>
</evidence>
<organism evidence="2 3">
    <name type="scientific">Natranaerobius trueperi</name>
    <dbReference type="NCBI Taxonomy" id="759412"/>
    <lineage>
        <taxon>Bacteria</taxon>
        <taxon>Bacillati</taxon>
        <taxon>Bacillota</taxon>
        <taxon>Clostridia</taxon>
        <taxon>Natranaerobiales</taxon>
        <taxon>Natranaerobiaceae</taxon>
        <taxon>Natranaerobius</taxon>
    </lineage>
</organism>
<sequence>MKIAISTDKGQVASHFGRCPEFTIVEIKNGEVVSKEAISNPGHQPGFLPKFLSEKGVQCIIAGGMGERAKRIFDDNGVGTIVGIEGEVDSVIKKYNEGKLSGNESYCQH</sequence>
<dbReference type="PANTHER" id="PTHR42983:SF1">
    <property type="entry name" value="IRON-MOLYBDENUM PROTEIN"/>
    <property type="match status" value="1"/>
</dbReference>
<evidence type="ECO:0000259" key="1">
    <source>
        <dbReference type="Pfam" id="PF02579"/>
    </source>
</evidence>
<dbReference type="Pfam" id="PF02579">
    <property type="entry name" value="Nitro_FeMo-Co"/>
    <property type="match status" value="1"/>
</dbReference>
<dbReference type="InterPro" id="IPR033913">
    <property type="entry name" value="MTH1175_dom"/>
</dbReference>
<protein>
    <submittedName>
        <fullName evidence="2">Dinitrogenase iron-molybdenum cofactor</fullName>
    </submittedName>
</protein>
<comment type="caution">
    <text evidence="2">The sequence shown here is derived from an EMBL/GenBank/DDBJ whole genome shotgun (WGS) entry which is preliminary data.</text>
</comment>
<dbReference type="CDD" id="cd00851">
    <property type="entry name" value="MTH1175"/>
    <property type="match status" value="1"/>
</dbReference>
<reference evidence="2 3" key="1">
    <citation type="submission" date="2017-06" db="EMBL/GenBank/DDBJ databases">
        <title>Draft Genome Sequence of Natranaerobius trueperi halophilic, alkalithermophilic bacteria from soda lakes.</title>
        <authorList>
            <person name="Zhao B."/>
        </authorList>
    </citation>
    <scope>NUCLEOTIDE SEQUENCE [LARGE SCALE GENOMIC DNA]</scope>
    <source>
        <strain evidence="2 3">DSM 18760</strain>
    </source>
</reference>
<accession>A0A226BY46</accession>
<dbReference type="SUPFAM" id="SSF53146">
    <property type="entry name" value="Nitrogenase accessory factor-like"/>
    <property type="match status" value="1"/>
</dbReference>
<proteinExistence type="predicted"/>
<dbReference type="EMBL" id="NIQC01000011">
    <property type="protein sequence ID" value="OWZ83851.1"/>
    <property type="molecule type" value="Genomic_DNA"/>
</dbReference>
<dbReference type="OrthoDB" id="280278at2"/>
<dbReference type="RefSeq" id="WP_089023458.1">
    <property type="nucleotide sequence ID" value="NZ_NIQC01000011.1"/>
</dbReference>
<keyword evidence="3" id="KW-1185">Reference proteome</keyword>
<name>A0A226BY46_9FIRM</name>
<dbReference type="InterPro" id="IPR003731">
    <property type="entry name" value="Di-Nase_FeMo-co_biosynth"/>
</dbReference>